<evidence type="ECO:0008006" key="4">
    <source>
        <dbReference type="Google" id="ProtNLM"/>
    </source>
</evidence>
<dbReference type="PROSITE" id="PS51257">
    <property type="entry name" value="PROKAR_LIPOPROTEIN"/>
    <property type="match status" value="1"/>
</dbReference>
<protein>
    <recommendedName>
        <fullName evidence="4">Basic membrane lipoprotein Med (Substrate-binding protein (PBP1-ABC) superfamily)</fullName>
    </recommendedName>
</protein>
<sequence length="345" mass="36849">MLLKTNPRKLIPTLFLISLFALSAASCGSKAEQAVQETEAVPIVEQPTATPLPPDRAVLIISPDDNAETATQAQNLLAELATSSGLEFETRQDISAETLTADIKVLVFLHHPDNLGTLAAGASGTQFVAISDLDWTPPANVTLIHEDTTGTAFLAGYIAAITAPNFRVGALLASEDAQMNTAFKNGVSYYCGICSAVITPLNAYPVIAEQTAASTPEIWQAVFDQINQSKVNVVYIAREAVSPQLLSYLSSQDVAIISNQQVTEEGRSRWAASVYMDAITPLREIWGDLVAGIGGRTISATFQVGDIQEITLTDGSVWLSPGKLILVNQMVDLMREGQINTQSAN</sequence>
<gene>
    <name evidence="2" type="ORF">DFR64_2629</name>
</gene>
<comment type="caution">
    <text evidence="2">The sequence shown here is derived from an EMBL/GenBank/DDBJ whole genome shotgun (WGS) entry which is preliminary data.</text>
</comment>
<evidence type="ECO:0000256" key="1">
    <source>
        <dbReference type="SAM" id="SignalP"/>
    </source>
</evidence>
<keyword evidence="3" id="KW-1185">Reference proteome</keyword>
<name>A0A347ZQ92_9CHLR</name>
<feature type="signal peptide" evidence="1">
    <location>
        <begin position="1"/>
        <end position="31"/>
    </location>
</feature>
<evidence type="ECO:0000313" key="2">
    <source>
        <dbReference type="EMBL" id="REG06197.1"/>
    </source>
</evidence>
<keyword evidence="1" id="KW-0732">Signal</keyword>
<reference evidence="2 3" key="1">
    <citation type="submission" date="2018-08" db="EMBL/GenBank/DDBJ databases">
        <title>Genomic Encyclopedia of Type Strains, Phase IV (KMG-IV): sequencing the most valuable type-strain genomes for metagenomic binning, comparative biology and taxonomic classification.</title>
        <authorList>
            <person name="Goeker M."/>
        </authorList>
    </citation>
    <scope>NUCLEOTIDE SEQUENCE [LARGE SCALE GENOMIC DNA]</scope>
    <source>
        <strain evidence="2 3">DSM 23923</strain>
    </source>
</reference>
<dbReference type="RefSeq" id="WP_116225897.1">
    <property type="nucleotide sequence ID" value="NZ_AP018437.1"/>
</dbReference>
<evidence type="ECO:0000313" key="3">
    <source>
        <dbReference type="Proteomes" id="UP000256388"/>
    </source>
</evidence>
<accession>A0A347ZQ92</accession>
<dbReference type="AlphaFoldDB" id="A0A347ZQ92"/>
<proteinExistence type="predicted"/>
<dbReference type="Proteomes" id="UP000256388">
    <property type="component" value="Unassembled WGS sequence"/>
</dbReference>
<organism evidence="2 3">
    <name type="scientific">Pelolinea submarina</name>
    <dbReference type="NCBI Taxonomy" id="913107"/>
    <lineage>
        <taxon>Bacteria</taxon>
        <taxon>Bacillati</taxon>
        <taxon>Chloroflexota</taxon>
        <taxon>Anaerolineae</taxon>
        <taxon>Anaerolineales</taxon>
        <taxon>Anaerolineaceae</taxon>
        <taxon>Pelolinea</taxon>
    </lineage>
</organism>
<feature type="chain" id="PRO_5030063591" description="Basic membrane lipoprotein Med (Substrate-binding protein (PBP1-ABC) superfamily)" evidence="1">
    <location>
        <begin position="32"/>
        <end position="345"/>
    </location>
</feature>
<dbReference type="EMBL" id="QUMS01000004">
    <property type="protein sequence ID" value="REG06197.1"/>
    <property type="molecule type" value="Genomic_DNA"/>
</dbReference>